<keyword evidence="2" id="KW-1185">Reference proteome</keyword>
<gene>
    <name evidence="1" type="ORF">KO493_12145</name>
</gene>
<reference evidence="1" key="1">
    <citation type="submission" date="2021-05" db="EMBL/GenBank/DDBJ databases">
        <title>Draft genomes of bacteria isolated from model marine particles.</title>
        <authorList>
            <person name="Datta M.S."/>
            <person name="Schwartzman J.A."/>
            <person name="Enke T.N."/>
            <person name="Saavedra J."/>
            <person name="Cermak N."/>
            <person name="Cordero O.X."/>
        </authorList>
    </citation>
    <scope>NUCLEOTIDE SEQUENCE</scope>
    <source>
        <strain evidence="1">I2M19</strain>
    </source>
</reference>
<protein>
    <submittedName>
        <fullName evidence="1">LytTR family DNA-binding domain-containing protein</fullName>
    </submittedName>
</protein>
<evidence type="ECO:0000313" key="2">
    <source>
        <dbReference type="Proteomes" id="UP001647509"/>
    </source>
</evidence>
<evidence type="ECO:0000313" key="1">
    <source>
        <dbReference type="EMBL" id="MBU2951448.1"/>
    </source>
</evidence>
<dbReference type="EMBL" id="JAHKPD010000018">
    <property type="protein sequence ID" value="MBU2951448.1"/>
    <property type="molecule type" value="Genomic_DNA"/>
</dbReference>
<name>A0ACC5UAT9_9FLAO</name>
<dbReference type="Proteomes" id="UP001647509">
    <property type="component" value="Unassembled WGS sequence"/>
</dbReference>
<organism evidence="1 2">
    <name type="scientific">Pseudotamlana agarivorans</name>
    <dbReference type="NCBI Taxonomy" id="481183"/>
    <lineage>
        <taxon>Bacteria</taxon>
        <taxon>Pseudomonadati</taxon>
        <taxon>Bacteroidota</taxon>
        <taxon>Flavobacteriia</taxon>
        <taxon>Flavobacteriales</taxon>
        <taxon>Flavobacteriaceae</taxon>
        <taxon>Pseudotamlana</taxon>
    </lineage>
</organism>
<keyword evidence="1" id="KW-0238">DNA-binding</keyword>
<proteinExistence type="predicted"/>
<accession>A0ACC5UAT9</accession>
<sequence length="228" mass="26502">MITCIIIEDQPPAQRILKKYISDVDFLTLKGVFSDAIQAIDFLKTEDIDLMFLDIHLPKISGIEFLKSSKNVSQVILTTAFSEYALESYELNVVDYLLKPFSFQRFFQAVSKVTSIKPGTPSEEQKEIFIKSGYEHIKIIIDDILFIESDSDYTEIITTNKKYLSHEPLRHWAEVLPQNQFYRIHKSYILNIQKIEKLVSNLVHLQGDFKIPMGRAYKDNFTKNILKL</sequence>
<comment type="caution">
    <text evidence="1">The sequence shown here is derived from an EMBL/GenBank/DDBJ whole genome shotgun (WGS) entry which is preliminary data.</text>
</comment>